<reference evidence="6 7" key="1">
    <citation type="journal article" date="2012" name="J. Bacteriol.">
        <title>Draft Genome Sequence of the Extremely Halophilic Archaeon Halogranum salarium B-1T.</title>
        <authorList>
            <person name="Kim K.K."/>
            <person name="Lee K.C."/>
            <person name="Lee J.S."/>
        </authorList>
    </citation>
    <scope>NUCLEOTIDE SEQUENCE [LARGE SCALE GENOMIC DNA]</scope>
    <source>
        <strain evidence="6 7">B-1</strain>
    </source>
</reference>
<evidence type="ECO:0000256" key="2">
    <source>
        <dbReference type="ARBA" id="ARBA00023125"/>
    </source>
</evidence>
<evidence type="ECO:0008006" key="8">
    <source>
        <dbReference type="Google" id="ProtNLM"/>
    </source>
</evidence>
<evidence type="ECO:0000259" key="5">
    <source>
        <dbReference type="PROSITE" id="PS51078"/>
    </source>
</evidence>
<accession>J3JDP8</accession>
<dbReference type="PROSITE" id="PS51077">
    <property type="entry name" value="HTH_ICLR"/>
    <property type="match status" value="1"/>
</dbReference>
<keyword evidence="2" id="KW-0238">DNA-binding</keyword>
<dbReference type="RefSeq" id="WP_009377445.1">
    <property type="nucleotide sequence ID" value="NZ_ALJD01000012.1"/>
</dbReference>
<dbReference type="SUPFAM" id="SSF55781">
    <property type="entry name" value="GAF domain-like"/>
    <property type="match status" value="1"/>
</dbReference>
<dbReference type="GO" id="GO:0003700">
    <property type="term" value="F:DNA-binding transcription factor activity"/>
    <property type="evidence" value="ECO:0007669"/>
    <property type="project" value="TreeGrafter"/>
</dbReference>
<feature type="domain" description="HTH iclR-type" evidence="4">
    <location>
        <begin position="10"/>
        <end position="69"/>
    </location>
</feature>
<protein>
    <recommendedName>
        <fullName evidence="8">ArcR family transcription regulator</fullName>
    </recommendedName>
</protein>
<dbReference type="PANTHER" id="PTHR30136:SF35">
    <property type="entry name" value="HTH-TYPE TRANSCRIPTIONAL REGULATOR RV1719"/>
    <property type="match status" value="1"/>
</dbReference>
<dbReference type="SMART" id="SM00346">
    <property type="entry name" value="HTH_ICLR"/>
    <property type="match status" value="1"/>
</dbReference>
<dbReference type="InterPro" id="IPR029016">
    <property type="entry name" value="GAF-like_dom_sf"/>
</dbReference>
<dbReference type="Pfam" id="PF09339">
    <property type="entry name" value="HTH_IclR"/>
    <property type="match status" value="1"/>
</dbReference>
<evidence type="ECO:0000256" key="3">
    <source>
        <dbReference type="ARBA" id="ARBA00023163"/>
    </source>
</evidence>
<dbReference type="GO" id="GO:0045892">
    <property type="term" value="P:negative regulation of DNA-templated transcription"/>
    <property type="evidence" value="ECO:0007669"/>
    <property type="project" value="TreeGrafter"/>
</dbReference>
<organism evidence="6 7">
    <name type="scientific">Halogranum salarium B-1</name>
    <dbReference type="NCBI Taxonomy" id="1210908"/>
    <lineage>
        <taxon>Archaea</taxon>
        <taxon>Methanobacteriati</taxon>
        <taxon>Methanobacteriota</taxon>
        <taxon>Stenosarchaea group</taxon>
        <taxon>Halobacteria</taxon>
        <taxon>Halobacteriales</taxon>
        <taxon>Haloferacaceae</taxon>
    </lineage>
</organism>
<evidence type="ECO:0000259" key="4">
    <source>
        <dbReference type="PROSITE" id="PS51077"/>
    </source>
</evidence>
<dbReference type="PANTHER" id="PTHR30136">
    <property type="entry name" value="HELIX-TURN-HELIX TRANSCRIPTIONAL REGULATOR, ICLR FAMILY"/>
    <property type="match status" value="1"/>
</dbReference>
<evidence type="ECO:0000256" key="1">
    <source>
        <dbReference type="ARBA" id="ARBA00023015"/>
    </source>
</evidence>
<dbReference type="SUPFAM" id="SSF46785">
    <property type="entry name" value="Winged helix' DNA-binding domain"/>
    <property type="match status" value="1"/>
</dbReference>
<dbReference type="EMBL" id="ALJD01000012">
    <property type="protein sequence ID" value="EJN57676.1"/>
    <property type="molecule type" value="Genomic_DNA"/>
</dbReference>
<evidence type="ECO:0000313" key="6">
    <source>
        <dbReference type="EMBL" id="EJN57676.1"/>
    </source>
</evidence>
<sequence>MGTPTKPREVQATKTSFRLIEAIQESGGAGVSELASRLDLAKSTVVYHLTTLERQEYLVQEGSEYHLGLRFFKLGQDAMGRRLPDAARKKVKDLAAKTDAEADYSVEEYGYIVLLYDQADSSAEPGFKTGSHHRMHNNAAGKAILATWDDSRVDEYVTQVGLPTRTEHTIGSRAELLEALAQVREQGYALNDEEYMRGYRSVSMVVDDADGGVYGALTVGGPSYRVSRETLQTEFRVPLAQAVDELRAELESSYPR</sequence>
<dbReference type="Pfam" id="PF01614">
    <property type="entry name" value="IclR_C"/>
    <property type="match status" value="1"/>
</dbReference>
<dbReference type="PROSITE" id="PS51078">
    <property type="entry name" value="ICLR_ED"/>
    <property type="match status" value="1"/>
</dbReference>
<dbReference type="InterPro" id="IPR036390">
    <property type="entry name" value="WH_DNA-bd_sf"/>
</dbReference>
<keyword evidence="3" id="KW-0804">Transcription</keyword>
<dbReference type="Gene3D" id="1.10.10.10">
    <property type="entry name" value="Winged helix-like DNA-binding domain superfamily/Winged helix DNA-binding domain"/>
    <property type="match status" value="1"/>
</dbReference>
<feature type="domain" description="IclR-ED" evidence="5">
    <location>
        <begin position="70"/>
        <end position="252"/>
    </location>
</feature>
<dbReference type="InterPro" id="IPR050707">
    <property type="entry name" value="HTH_MetabolicPath_Reg"/>
</dbReference>
<dbReference type="AlphaFoldDB" id="J3JDP8"/>
<dbReference type="Proteomes" id="UP000007813">
    <property type="component" value="Unassembled WGS sequence"/>
</dbReference>
<evidence type="ECO:0000313" key="7">
    <source>
        <dbReference type="Proteomes" id="UP000007813"/>
    </source>
</evidence>
<dbReference type="eggNOG" id="arCOG02798">
    <property type="taxonomic scope" value="Archaea"/>
</dbReference>
<dbReference type="Gene3D" id="3.30.450.40">
    <property type="match status" value="1"/>
</dbReference>
<dbReference type="GO" id="GO:0003677">
    <property type="term" value="F:DNA binding"/>
    <property type="evidence" value="ECO:0007669"/>
    <property type="project" value="UniProtKB-KW"/>
</dbReference>
<comment type="caution">
    <text evidence="6">The sequence shown here is derived from an EMBL/GenBank/DDBJ whole genome shotgun (WGS) entry which is preliminary data.</text>
</comment>
<keyword evidence="1" id="KW-0805">Transcription regulation</keyword>
<name>J3JDP8_9EURY</name>
<dbReference type="OrthoDB" id="14763at2157"/>
<dbReference type="InterPro" id="IPR005471">
    <property type="entry name" value="Tscrpt_reg_IclR_N"/>
</dbReference>
<proteinExistence type="predicted"/>
<dbReference type="InterPro" id="IPR036388">
    <property type="entry name" value="WH-like_DNA-bd_sf"/>
</dbReference>
<dbReference type="InterPro" id="IPR014757">
    <property type="entry name" value="Tscrpt_reg_IclR_C"/>
</dbReference>
<gene>
    <name evidence="6" type="ORF">HSB1_40370</name>
</gene>